<organism evidence="1 2">
    <name type="scientific">Tardiphaga robiniae</name>
    <dbReference type="NCBI Taxonomy" id="943830"/>
    <lineage>
        <taxon>Bacteria</taxon>
        <taxon>Pseudomonadati</taxon>
        <taxon>Pseudomonadota</taxon>
        <taxon>Alphaproteobacteria</taxon>
        <taxon>Hyphomicrobiales</taxon>
        <taxon>Nitrobacteraceae</taxon>
        <taxon>Tardiphaga</taxon>
    </lineage>
</organism>
<dbReference type="EMBL" id="CP050292">
    <property type="protein sequence ID" value="QND70418.1"/>
    <property type="molecule type" value="Genomic_DNA"/>
</dbReference>
<accession>A0A7G6TUI6</accession>
<sequence>MTDSHSALALISITQSMPELLSKTLFTAATFAFKRCSAVESSLGRQMFTTAGQAFQKPGSLRVFNLQ</sequence>
<evidence type="ECO:0000313" key="1">
    <source>
        <dbReference type="EMBL" id="QND70418.1"/>
    </source>
</evidence>
<dbReference type="Proteomes" id="UP000515291">
    <property type="component" value="Chromosome"/>
</dbReference>
<dbReference type="AlphaFoldDB" id="A0A7G6TUI6"/>
<evidence type="ECO:0000313" key="2">
    <source>
        <dbReference type="Proteomes" id="UP000515291"/>
    </source>
</evidence>
<gene>
    <name evidence="1" type="ORF">HB776_03530</name>
</gene>
<reference evidence="2" key="1">
    <citation type="journal article" date="2020" name="Mol. Plant Microbe">
        <title>Rhizobial microsymbionts of the narrowly endemic Oxytropis species growing in Kamchatka are characterized by significant genetic diversity and possess a set of genes that are associated with T3SS and T6SS secretion systems and can affect the development of symbiosis.</title>
        <authorList>
            <person name="Safronova V."/>
            <person name="Guro P."/>
            <person name="Sazanova A."/>
            <person name="Kuznetsova I."/>
            <person name="Belimov A."/>
            <person name="Yakubov V."/>
            <person name="Chirak E."/>
            <person name="Afonin A."/>
            <person name="Gogolev Y."/>
            <person name="Andronov E."/>
            <person name="Tikhonovich I."/>
        </authorList>
    </citation>
    <scope>NUCLEOTIDE SEQUENCE [LARGE SCALE GENOMIC DNA]</scope>
    <source>
        <strain evidence="2">581</strain>
    </source>
</reference>
<protein>
    <submittedName>
        <fullName evidence="1">Uncharacterized protein</fullName>
    </submittedName>
</protein>
<proteinExistence type="predicted"/>
<dbReference type="RefSeq" id="WP_184515166.1">
    <property type="nucleotide sequence ID" value="NZ_CP050292.1"/>
</dbReference>
<name>A0A7G6TUI6_9BRAD</name>
<dbReference type="KEGG" id="trb:HB776_03530"/>